<dbReference type="CDD" id="cd06225">
    <property type="entry name" value="HAMP"/>
    <property type="match status" value="1"/>
</dbReference>
<dbReference type="SMART" id="SM00304">
    <property type="entry name" value="HAMP"/>
    <property type="match status" value="1"/>
</dbReference>
<dbReference type="Pfam" id="PF22673">
    <property type="entry name" value="MCP-like_PDC_1"/>
    <property type="match status" value="1"/>
</dbReference>
<dbReference type="GO" id="GO:0016020">
    <property type="term" value="C:membrane"/>
    <property type="evidence" value="ECO:0007669"/>
    <property type="project" value="InterPro"/>
</dbReference>
<dbReference type="InterPro" id="IPR003660">
    <property type="entry name" value="HAMP_dom"/>
</dbReference>
<dbReference type="Pfam" id="PF00672">
    <property type="entry name" value="HAMP"/>
    <property type="match status" value="1"/>
</dbReference>
<dbReference type="PROSITE" id="PS50125">
    <property type="entry name" value="GUANYLATE_CYCLASE_2"/>
    <property type="match status" value="1"/>
</dbReference>
<evidence type="ECO:0000259" key="2">
    <source>
        <dbReference type="PROSITE" id="PS50885"/>
    </source>
</evidence>
<dbReference type="CDD" id="cd07302">
    <property type="entry name" value="CHD"/>
    <property type="match status" value="1"/>
</dbReference>
<sequence>MTKVFHSSVKLKITVLVWLGSLVVLGAVLSYSYAQTRRIILAEAKEVALNVTAAAANKVEQDFRAVQKVALNLALTLQSCGTDSNELELLTLLRGAVQKNAEVFGAAAAFEPHAFKADLISFAPYYYKTPNGLAYEQLGSQSYNYFQKDWYHVPKILNKPIWAAPYFDEGGGNILMTTYSVPFYKRNEDQSSEERSTENFRGIVTADVSLAWLNQVVESIPVGQTGYCFIISDTGTFVAHKNPKLVMRESVFSVAEERKSQSWRDVGRAMIREAQGFVDLRDELGDAAYLAYARIPSPGWVVGAVFPKSELLFEVVNLHKATVVMAIGGSLLLLLASLLVARSIAAPLRDMAAATDRIASGDLDIDLSDIKSTDEVGQLAQALTHMAAGLKERDFIRDTFGRYLTKEVVNRLLESKDGLRLGGESRDISMIMSDLRGFTAMTSSMKPEQVITFLNRYLAKMVDILIEFRGTIDEIIGDGILAFFGAPEPLDDHPARAVACAIKMQLAMNEINRINESDGLPHLEMGIAVNTGKVVVGNIGSEKRSKYGAVGSQVNFTGRMESFTVGGQILVSKATYDRLADSLVVNKVLQVEMKGVPGLVELYDVRGIKGSYNLQLPDRYTERVPLEEGIAVQIDLLDQKTVSSVEATGRITSVSPTSAVLIMQHQIRQWDDLRLRLIRDVHQHIQGDVYAKAVEVSKTDQGYRVVVRFTSVSPEVYAIFREATMRGSH</sequence>
<dbReference type="Pfam" id="PF00211">
    <property type="entry name" value="Guanylate_cyc"/>
    <property type="match status" value="1"/>
</dbReference>
<dbReference type="GO" id="GO:0009190">
    <property type="term" value="P:cyclic nucleotide biosynthetic process"/>
    <property type="evidence" value="ECO:0007669"/>
    <property type="project" value="InterPro"/>
</dbReference>
<dbReference type="SUPFAM" id="SSF158472">
    <property type="entry name" value="HAMP domain-like"/>
    <property type="match status" value="1"/>
</dbReference>
<dbReference type="Gene3D" id="6.10.340.10">
    <property type="match status" value="1"/>
</dbReference>
<dbReference type="CDD" id="cd12913">
    <property type="entry name" value="PDC1_MCP_like"/>
    <property type="match status" value="1"/>
</dbReference>
<feature type="domain" description="HAMP" evidence="2">
    <location>
        <begin position="342"/>
        <end position="395"/>
    </location>
</feature>
<comment type="caution">
    <text evidence="3">The sequence shown here is derived from an EMBL/GenBank/DDBJ whole genome shotgun (WGS) entry which is preliminary data.</text>
</comment>
<dbReference type="PANTHER" id="PTHR43081:SF1">
    <property type="entry name" value="ADENYLATE CYCLASE, TERMINAL-DIFFERENTIATION SPECIFIC"/>
    <property type="match status" value="1"/>
</dbReference>
<evidence type="ECO:0000313" key="3">
    <source>
        <dbReference type="EMBL" id="HGH61515.1"/>
    </source>
</evidence>
<dbReference type="PROSITE" id="PS50885">
    <property type="entry name" value="HAMP"/>
    <property type="match status" value="1"/>
</dbReference>
<dbReference type="Gene3D" id="3.30.450.20">
    <property type="entry name" value="PAS domain"/>
    <property type="match status" value="2"/>
</dbReference>
<evidence type="ECO:0000259" key="1">
    <source>
        <dbReference type="PROSITE" id="PS50125"/>
    </source>
</evidence>
<dbReference type="PANTHER" id="PTHR43081">
    <property type="entry name" value="ADENYLATE CYCLASE, TERMINAL-DIFFERENTIATION SPECIFIC-RELATED"/>
    <property type="match status" value="1"/>
</dbReference>
<dbReference type="EMBL" id="DTGT01000301">
    <property type="protein sequence ID" value="HGH61515.1"/>
    <property type="molecule type" value="Genomic_DNA"/>
</dbReference>
<dbReference type="SUPFAM" id="SSF55073">
    <property type="entry name" value="Nucleotide cyclase"/>
    <property type="match status" value="1"/>
</dbReference>
<dbReference type="GO" id="GO:0035556">
    <property type="term" value="P:intracellular signal transduction"/>
    <property type="evidence" value="ECO:0007669"/>
    <property type="project" value="InterPro"/>
</dbReference>
<dbReference type="GO" id="GO:0004016">
    <property type="term" value="F:adenylate cyclase activity"/>
    <property type="evidence" value="ECO:0007669"/>
    <property type="project" value="UniProtKB-ARBA"/>
</dbReference>
<proteinExistence type="predicted"/>
<accession>A0A7C4EY24</accession>
<dbReference type="SMART" id="SM00044">
    <property type="entry name" value="CYCc"/>
    <property type="match status" value="1"/>
</dbReference>
<name>A0A7C4EY24_9BACT</name>
<feature type="domain" description="Guanylate cyclase" evidence="1">
    <location>
        <begin position="429"/>
        <end position="561"/>
    </location>
</feature>
<dbReference type="InterPro" id="IPR050697">
    <property type="entry name" value="Adenylyl/Guanylyl_Cyclase_3/4"/>
</dbReference>
<organism evidence="3">
    <name type="scientific">Desulfomonile tiedjei</name>
    <dbReference type="NCBI Taxonomy" id="2358"/>
    <lineage>
        <taxon>Bacteria</taxon>
        <taxon>Pseudomonadati</taxon>
        <taxon>Thermodesulfobacteriota</taxon>
        <taxon>Desulfomonilia</taxon>
        <taxon>Desulfomonilales</taxon>
        <taxon>Desulfomonilaceae</taxon>
        <taxon>Desulfomonile</taxon>
    </lineage>
</organism>
<dbReference type="AlphaFoldDB" id="A0A7C4EY24"/>
<reference evidence="3" key="1">
    <citation type="journal article" date="2020" name="mSystems">
        <title>Genome- and Community-Level Interaction Insights into Carbon Utilization and Element Cycling Functions of Hydrothermarchaeota in Hydrothermal Sediment.</title>
        <authorList>
            <person name="Zhou Z."/>
            <person name="Liu Y."/>
            <person name="Xu W."/>
            <person name="Pan J."/>
            <person name="Luo Z.H."/>
            <person name="Li M."/>
        </authorList>
    </citation>
    <scope>NUCLEOTIDE SEQUENCE [LARGE SCALE GENOMIC DNA]</scope>
    <source>
        <strain evidence="3">SpSt-769</strain>
    </source>
</reference>
<dbReference type="InterPro" id="IPR001054">
    <property type="entry name" value="A/G_cyclase"/>
</dbReference>
<dbReference type="InterPro" id="IPR029787">
    <property type="entry name" value="Nucleotide_cyclase"/>
</dbReference>
<dbReference type="CDD" id="cd12912">
    <property type="entry name" value="PDC2_MCP_like"/>
    <property type="match status" value="1"/>
</dbReference>
<protein>
    <submittedName>
        <fullName evidence="3">HAMP domain-containing protein</fullName>
    </submittedName>
</protein>
<dbReference type="Gene3D" id="3.30.70.1230">
    <property type="entry name" value="Nucleotide cyclase"/>
    <property type="match status" value="1"/>
</dbReference>
<gene>
    <name evidence="3" type="ORF">ENV54_09485</name>
</gene>